<dbReference type="Pfam" id="PF00337">
    <property type="entry name" value="Gal-bind_lectin"/>
    <property type="match status" value="2"/>
</dbReference>
<feature type="domain" description="Galectin" evidence="4">
    <location>
        <begin position="222"/>
        <end position="351"/>
    </location>
</feature>
<evidence type="ECO:0000313" key="6">
    <source>
        <dbReference type="Proteomes" id="UP000694402"/>
    </source>
</evidence>
<dbReference type="InterPro" id="IPR001079">
    <property type="entry name" value="Galectin_CRD"/>
</dbReference>
<reference evidence="6" key="1">
    <citation type="journal article" date="2018" name="PLoS ONE">
        <title>Chinook salmon (Oncorhynchus tshawytscha) genome and transcriptome.</title>
        <authorList>
            <person name="Christensen K.A."/>
            <person name="Leong J.S."/>
            <person name="Sakhrani D."/>
            <person name="Biagi C.A."/>
            <person name="Minkley D.R."/>
            <person name="Withler R.E."/>
            <person name="Rondeau E.B."/>
            <person name="Koop B.F."/>
            <person name="Devlin R.H."/>
        </authorList>
    </citation>
    <scope>NUCLEOTIDE SEQUENCE [LARGE SCALE GENOMIC DNA]</scope>
</reference>
<protein>
    <recommendedName>
        <fullName evidence="3">Galectin</fullName>
    </recommendedName>
</protein>
<gene>
    <name evidence="5" type="primary">LGALS4</name>
</gene>
<keyword evidence="2" id="KW-0677">Repeat</keyword>
<dbReference type="GeneTree" id="ENSGT00940000160378"/>
<dbReference type="GO" id="GO:0030246">
    <property type="term" value="F:carbohydrate binding"/>
    <property type="evidence" value="ECO:0007669"/>
    <property type="project" value="UniProtKB-UniRule"/>
</dbReference>
<evidence type="ECO:0000256" key="2">
    <source>
        <dbReference type="ARBA" id="ARBA00022737"/>
    </source>
</evidence>
<evidence type="ECO:0000313" key="5">
    <source>
        <dbReference type="Ensembl" id="ENSOTSP00005109013.1"/>
    </source>
</evidence>
<dbReference type="InterPro" id="IPR013320">
    <property type="entry name" value="ConA-like_dom_sf"/>
</dbReference>
<dbReference type="SMART" id="SM00276">
    <property type="entry name" value="GLECT"/>
    <property type="match status" value="2"/>
</dbReference>
<feature type="domain" description="Galectin" evidence="4">
    <location>
        <begin position="18"/>
        <end position="149"/>
    </location>
</feature>
<dbReference type="PANTHER" id="PTHR11346:SF32">
    <property type="entry name" value="GALECTIN-4"/>
    <property type="match status" value="1"/>
</dbReference>
<evidence type="ECO:0000256" key="3">
    <source>
        <dbReference type="RuleBase" id="RU102079"/>
    </source>
</evidence>
<reference evidence="5" key="2">
    <citation type="submission" date="2025-08" db="UniProtKB">
        <authorList>
            <consortium name="Ensembl"/>
        </authorList>
    </citation>
    <scope>IDENTIFICATION</scope>
</reference>
<dbReference type="FunFam" id="2.60.120.200:FF:000124">
    <property type="entry name" value="Galectin-4"/>
    <property type="match status" value="2"/>
</dbReference>
<evidence type="ECO:0000256" key="1">
    <source>
        <dbReference type="ARBA" id="ARBA00022734"/>
    </source>
</evidence>
<keyword evidence="6" id="KW-1185">Reference proteome</keyword>
<dbReference type="PROSITE" id="PS51304">
    <property type="entry name" value="GALECTIN"/>
    <property type="match status" value="2"/>
</dbReference>
<reference evidence="5" key="3">
    <citation type="submission" date="2025-09" db="UniProtKB">
        <authorList>
            <consortium name="Ensembl"/>
        </authorList>
    </citation>
    <scope>IDENTIFICATION</scope>
</reference>
<dbReference type="Ensembl" id="ENSOTST00005175863.1">
    <property type="protein sequence ID" value="ENSOTSP00005109013.1"/>
    <property type="gene ID" value="ENSOTSG00005071152.1"/>
</dbReference>
<proteinExistence type="predicted"/>
<organism evidence="5 6">
    <name type="scientific">Oncorhynchus tshawytscha</name>
    <name type="common">Chinook salmon</name>
    <name type="synonym">Salmo tshawytscha</name>
    <dbReference type="NCBI Taxonomy" id="74940"/>
    <lineage>
        <taxon>Eukaryota</taxon>
        <taxon>Metazoa</taxon>
        <taxon>Chordata</taxon>
        <taxon>Craniata</taxon>
        <taxon>Vertebrata</taxon>
        <taxon>Euteleostomi</taxon>
        <taxon>Actinopterygii</taxon>
        <taxon>Neopterygii</taxon>
        <taxon>Teleostei</taxon>
        <taxon>Protacanthopterygii</taxon>
        <taxon>Salmoniformes</taxon>
        <taxon>Salmonidae</taxon>
        <taxon>Salmoninae</taxon>
        <taxon>Oncorhynchus</taxon>
    </lineage>
</organism>
<evidence type="ECO:0000259" key="4">
    <source>
        <dbReference type="PROSITE" id="PS51304"/>
    </source>
</evidence>
<keyword evidence="1 3" id="KW-0430">Lectin</keyword>
<dbReference type="InterPro" id="IPR044156">
    <property type="entry name" value="Galectin-like"/>
</dbReference>
<name>A0AAZ3NYV5_ONCTS</name>
<dbReference type="SMART" id="SM00908">
    <property type="entry name" value="Gal-bind_lectin"/>
    <property type="match status" value="2"/>
</dbReference>
<accession>A0AAZ3NYV5</accession>
<dbReference type="PANTHER" id="PTHR11346">
    <property type="entry name" value="GALECTIN"/>
    <property type="match status" value="1"/>
</dbReference>
<dbReference type="Gene3D" id="2.60.120.200">
    <property type="match status" value="2"/>
</dbReference>
<dbReference type="Proteomes" id="UP000694402">
    <property type="component" value="Unassembled WGS sequence"/>
</dbReference>
<dbReference type="SUPFAM" id="SSF49899">
    <property type="entry name" value="Concanavalin A-like lectins/glucanases"/>
    <property type="match status" value="2"/>
</dbReference>
<dbReference type="CDD" id="cd00070">
    <property type="entry name" value="GLECT"/>
    <property type="match status" value="2"/>
</dbReference>
<sequence>MFVAPPGYQPVYNPSIPYVGPIYGGLRSGMSVYIQGVIPHEITRFNINLQCGEFEGGDIGFHFNPRFDGWDKVVFNSCQEGQWGSEEKTHHMPFSKGDAFEMVIIINQEGYQVTVNGRDFHMFKHRIPVERVNALQIGGDVSIQTINVIGGGGGMGGGYPTGGMGGGNMAGGYPAGGYPGGQMGGGGYPQGGGYPGDMGGCYPGGNLPVMCGQPIYNPPVPYSSMIPGGMSPKKTIVIRGMVPLGANSFSINFIVGGSRDIAFHMNPRLQERVVVRNSMIGGSWGMEEREISINPFREGQYFDMSIRCGNQRFKVFVNGQHMCDFFHRFQNYNQIDMVELEGDVQISYVHF</sequence>
<dbReference type="AlphaFoldDB" id="A0AAZ3NYV5"/>